<evidence type="ECO:0000313" key="1">
    <source>
        <dbReference type="EMBL" id="PPE74420.1"/>
    </source>
</evidence>
<comment type="caution">
    <text evidence="1">The sequence shown here is derived from an EMBL/GenBank/DDBJ whole genome shotgun (WGS) entry which is preliminary data.</text>
</comment>
<protein>
    <recommendedName>
        <fullName evidence="3">Cupin domain-containing protein</fullName>
    </recommendedName>
</protein>
<proteinExistence type="predicted"/>
<accession>A0A2S5THG0</accession>
<name>A0A2S5THG0_9GAMM</name>
<evidence type="ECO:0000313" key="2">
    <source>
        <dbReference type="Proteomes" id="UP000238220"/>
    </source>
</evidence>
<dbReference type="Gene3D" id="2.60.120.10">
    <property type="entry name" value="Jelly Rolls"/>
    <property type="match status" value="1"/>
</dbReference>
<keyword evidence="2" id="KW-1185">Reference proteome</keyword>
<dbReference type="InterPro" id="IPR011051">
    <property type="entry name" value="RmlC_Cupin_sf"/>
</dbReference>
<reference evidence="1 2" key="1">
    <citation type="submission" date="2018-02" db="EMBL/GenBank/DDBJ databases">
        <title>Genome sequencing of Solimonas sp. HR-BB.</title>
        <authorList>
            <person name="Lee Y."/>
            <person name="Jeon C.O."/>
        </authorList>
    </citation>
    <scope>NUCLEOTIDE SEQUENCE [LARGE SCALE GENOMIC DNA]</scope>
    <source>
        <strain evidence="1 2">HR-BB</strain>
    </source>
</reference>
<dbReference type="RefSeq" id="WP_104229578.1">
    <property type="nucleotide sequence ID" value="NZ_PSNW01000003.1"/>
</dbReference>
<dbReference type="SUPFAM" id="SSF51182">
    <property type="entry name" value="RmlC-like cupins"/>
    <property type="match status" value="1"/>
</dbReference>
<dbReference type="InterPro" id="IPR014710">
    <property type="entry name" value="RmlC-like_jellyroll"/>
</dbReference>
<evidence type="ECO:0008006" key="3">
    <source>
        <dbReference type="Google" id="ProtNLM"/>
    </source>
</evidence>
<dbReference type="AlphaFoldDB" id="A0A2S5THG0"/>
<dbReference type="EMBL" id="PSNW01000003">
    <property type="protein sequence ID" value="PPE74420.1"/>
    <property type="molecule type" value="Genomic_DNA"/>
</dbReference>
<sequence>MGDEVRGEPRLRVFRGSEATALGPETMGTGPVSDEVRAGLARLAEAGVVAGKGEKNLLLFGRPGEDGPSLVYLWFKSGYVLPPHRHDGDCLYYILAGSLRIGKERLGKGDGLFVPAQAAYAYEAGPQGVELLEFRNATQFSISLMGGREGAWDRMIRAFRDNAQAWRDELPPSAR</sequence>
<organism evidence="1 2">
    <name type="scientific">Solimonas fluminis</name>
    <dbReference type="NCBI Taxonomy" id="2086571"/>
    <lineage>
        <taxon>Bacteria</taxon>
        <taxon>Pseudomonadati</taxon>
        <taxon>Pseudomonadota</taxon>
        <taxon>Gammaproteobacteria</taxon>
        <taxon>Nevskiales</taxon>
        <taxon>Nevskiaceae</taxon>
        <taxon>Solimonas</taxon>
    </lineage>
</organism>
<dbReference type="OrthoDB" id="7618523at2"/>
<dbReference type="Proteomes" id="UP000238220">
    <property type="component" value="Unassembled WGS sequence"/>
</dbReference>
<gene>
    <name evidence="1" type="ORF">C3942_06540</name>
</gene>